<dbReference type="EMBL" id="KL142419">
    <property type="protein sequence ID" value="KDR66907.1"/>
    <property type="molecule type" value="Genomic_DNA"/>
</dbReference>
<sequence length="508" mass="58310">MTQVKPAKYGQRSCGMNELPLELIIHIFILLHWRDILSIRRTCKTLFEASTSKIIWVHFFLLHEQSMSGMPRLDRPIELYESRELERLFLRSESLDLVCRATGKKLPRKFNIPTKQAECVHLVEGGRWLLVVTRTGSVEYYDLDAESITGAPLIPNQIGGHPESEIRMSIDMDENAPTLSFNLALSLIPPRPRSRLAPSSDPDTFDSQKIQVWRISLVIQDQTGRSIGLSASRLASFPLDLEVLSVETLSLLGTHVAFYSDCSVTKWTGCSYYIIVEWTRTKDDSLEYPRRILYPKSVSKYCKESMHLLPGCRLIIFDRHGTLSLHRYDSVPEIRSMPTDEDVEELPHEMWCQPITSTRGWIDAPHDRPFSVPHVFGGSRRFLLMDPITIRGIIIQDTNNTLLPVDPVRIVKFASELDTSKKTSRFFRWQAIMECAWLHIMTHSVPSRFRGPELQRFMKNNLHGYPDWMHSSWFKNGPCIDEASGRAVFPSKGNPGRQNILDFAFPPK</sequence>
<evidence type="ECO:0000313" key="3">
    <source>
        <dbReference type="Proteomes" id="UP000027222"/>
    </source>
</evidence>
<dbReference type="Pfam" id="PF12937">
    <property type="entry name" value="F-box-like"/>
    <property type="match status" value="1"/>
</dbReference>
<dbReference type="InterPro" id="IPR036047">
    <property type="entry name" value="F-box-like_dom_sf"/>
</dbReference>
<dbReference type="OrthoDB" id="2885124at2759"/>
<evidence type="ECO:0000313" key="2">
    <source>
        <dbReference type="EMBL" id="KDR66907.1"/>
    </source>
</evidence>
<dbReference type="SUPFAM" id="SSF81383">
    <property type="entry name" value="F-box domain"/>
    <property type="match status" value="1"/>
</dbReference>
<dbReference type="Proteomes" id="UP000027222">
    <property type="component" value="Unassembled WGS sequence"/>
</dbReference>
<dbReference type="PROSITE" id="PS50181">
    <property type="entry name" value="FBOX"/>
    <property type="match status" value="1"/>
</dbReference>
<dbReference type="AlphaFoldDB" id="A0A067SAF3"/>
<dbReference type="HOGENOM" id="CLU_536407_0_0_1"/>
<keyword evidence="3" id="KW-1185">Reference proteome</keyword>
<reference evidence="3" key="1">
    <citation type="journal article" date="2014" name="Proc. Natl. Acad. Sci. U.S.A.">
        <title>Extensive sampling of basidiomycete genomes demonstrates inadequacy of the white-rot/brown-rot paradigm for wood decay fungi.</title>
        <authorList>
            <person name="Riley R."/>
            <person name="Salamov A.A."/>
            <person name="Brown D.W."/>
            <person name="Nagy L.G."/>
            <person name="Floudas D."/>
            <person name="Held B.W."/>
            <person name="Levasseur A."/>
            <person name="Lombard V."/>
            <person name="Morin E."/>
            <person name="Otillar R."/>
            <person name="Lindquist E.A."/>
            <person name="Sun H."/>
            <person name="LaButti K.M."/>
            <person name="Schmutz J."/>
            <person name="Jabbour D."/>
            <person name="Luo H."/>
            <person name="Baker S.E."/>
            <person name="Pisabarro A.G."/>
            <person name="Walton J.D."/>
            <person name="Blanchette R.A."/>
            <person name="Henrissat B."/>
            <person name="Martin F."/>
            <person name="Cullen D."/>
            <person name="Hibbett D.S."/>
            <person name="Grigoriev I.V."/>
        </authorList>
    </citation>
    <scope>NUCLEOTIDE SEQUENCE [LARGE SCALE GENOMIC DNA]</scope>
    <source>
        <strain evidence="3">CBS 339.88</strain>
    </source>
</reference>
<accession>A0A067SAF3</accession>
<gene>
    <name evidence="2" type="ORF">GALMADRAFT_258797</name>
</gene>
<dbReference type="Gene3D" id="1.20.1280.50">
    <property type="match status" value="1"/>
</dbReference>
<evidence type="ECO:0000259" key="1">
    <source>
        <dbReference type="PROSITE" id="PS50181"/>
    </source>
</evidence>
<organism evidence="2 3">
    <name type="scientific">Galerina marginata (strain CBS 339.88)</name>
    <dbReference type="NCBI Taxonomy" id="685588"/>
    <lineage>
        <taxon>Eukaryota</taxon>
        <taxon>Fungi</taxon>
        <taxon>Dikarya</taxon>
        <taxon>Basidiomycota</taxon>
        <taxon>Agaricomycotina</taxon>
        <taxon>Agaricomycetes</taxon>
        <taxon>Agaricomycetidae</taxon>
        <taxon>Agaricales</taxon>
        <taxon>Agaricineae</taxon>
        <taxon>Strophariaceae</taxon>
        <taxon>Galerina</taxon>
    </lineage>
</organism>
<protein>
    <recommendedName>
        <fullName evidence="1">F-box domain-containing protein</fullName>
    </recommendedName>
</protein>
<feature type="domain" description="F-box" evidence="1">
    <location>
        <begin position="13"/>
        <end position="59"/>
    </location>
</feature>
<dbReference type="InterPro" id="IPR001810">
    <property type="entry name" value="F-box_dom"/>
</dbReference>
<proteinExistence type="predicted"/>
<name>A0A067SAF3_GALM3</name>